<evidence type="ECO:0000259" key="1">
    <source>
        <dbReference type="Pfam" id="PF12728"/>
    </source>
</evidence>
<dbReference type="InterPro" id="IPR041657">
    <property type="entry name" value="HTH_17"/>
</dbReference>
<accession>A0A4R7D013</accession>
<evidence type="ECO:0000313" key="3">
    <source>
        <dbReference type="Proteomes" id="UP000295274"/>
    </source>
</evidence>
<keyword evidence="3" id="KW-1185">Reference proteome</keyword>
<dbReference type="Pfam" id="PF12728">
    <property type="entry name" value="HTH_17"/>
    <property type="match status" value="1"/>
</dbReference>
<gene>
    <name evidence="2" type="ORF">DFQ03_2845</name>
</gene>
<comment type="caution">
    <text evidence="2">The sequence shown here is derived from an EMBL/GenBank/DDBJ whole genome shotgun (WGS) entry which is preliminary data.</text>
</comment>
<dbReference type="InterPro" id="IPR009061">
    <property type="entry name" value="DNA-bd_dom_put_sf"/>
</dbReference>
<dbReference type="GO" id="GO:0003677">
    <property type="term" value="F:DNA binding"/>
    <property type="evidence" value="ECO:0007669"/>
    <property type="project" value="InterPro"/>
</dbReference>
<feature type="domain" description="Helix-turn-helix" evidence="1">
    <location>
        <begin position="42"/>
        <end position="88"/>
    </location>
</feature>
<organism evidence="2 3">
    <name type="scientific">Maribacter caenipelagi</name>
    <dbReference type="NCBI Taxonomy" id="1447781"/>
    <lineage>
        <taxon>Bacteria</taxon>
        <taxon>Pseudomonadati</taxon>
        <taxon>Bacteroidota</taxon>
        <taxon>Flavobacteriia</taxon>
        <taxon>Flavobacteriales</taxon>
        <taxon>Flavobacteriaceae</taxon>
        <taxon>Maribacter</taxon>
    </lineage>
</organism>
<reference evidence="2 3" key="1">
    <citation type="submission" date="2019-03" db="EMBL/GenBank/DDBJ databases">
        <title>Genomic Encyclopedia of Type Strains, Phase III (KMG-III): the genomes of soil and plant-associated and newly described type strains.</title>
        <authorList>
            <person name="Whitman W."/>
        </authorList>
    </citation>
    <scope>NUCLEOTIDE SEQUENCE [LARGE SCALE GENOMIC DNA]</scope>
    <source>
        <strain evidence="2 3">CECT 8455</strain>
    </source>
</reference>
<dbReference type="RefSeq" id="WP_166637477.1">
    <property type="nucleotide sequence ID" value="NZ_SNZW01000016.1"/>
</dbReference>
<sequence>MHKFIITTQEELTLIIDKSVSKKLDGLRELIMNKVNPSKQKLTVKEVAQKLNVTELTTRNYIQKGYIKADKIGRRVLIDASELEKSLTEIKSLKYKRL</sequence>
<dbReference type="Proteomes" id="UP000295274">
    <property type="component" value="Unassembled WGS sequence"/>
</dbReference>
<dbReference type="SUPFAM" id="SSF46955">
    <property type="entry name" value="Putative DNA-binding domain"/>
    <property type="match status" value="1"/>
</dbReference>
<proteinExistence type="predicted"/>
<protein>
    <submittedName>
        <fullName evidence="2">Excisionase family DNA binding protein</fullName>
    </submittedName>
</protein>
<dbReference type="InterPro" id="IPR010093">
    <property type="entry name" value="SinI_DNA-bd"/>
</dbReference>
<dbReference type="EMBL" id="SNZW01000016">
    <property type="protein sequence ID" value="TDS13552.1"/>
    <property type="molecule type" value="Genomic_DNA"/>
</dbReference>
<evidence type="ECO:0000313" key="2">
    <source>
        <dbReference type="EMBL" id="TDS13552.1"/>
    </source>
</evidence>
<dbReference type="NCBIfam" id="TIGR01764">
    <property type="entry name" value="excise"/>
    <property type="match status" value="1"/>
</dbReference>
<dbReference type="AlphaFoldDB" id="A0A4R7D013"/>
<name>A0A4R7D013_9FLAO</name>